<dbReference type="Proteomes" id="UP001185737">
    <property type="component" value="Unassembled WGS sequence"/>
</dbReference>
<evidence type="ECO:0000313" key="4">
    <source>
        <dbReference type="Proteomes" id="UP001185737"/>
    </source>
</evidence>
<feature type="domain" description="Pyrroline-5-carboxylate reductase catalytic N-terminal" evidence="2">
    <location>
        <begin position="11"/>
        <end position="102"/>
    </location>
</feature>
<dbReference type="InterPro" id="IPR036291">
    <property type="entry name" value="NAD(P)-bd_dom_sf"/>
</dbReference>
<sequence>MISKYPDPPLTIAVIGGGVIGRTLATAWTRSGHGVTFGVRRPQDDDLLQFAAGIGANVTAIEPALTGTDTVLLAIAGDAMPEVVPQLAPQLAGKTVIDATNNVVSPVLNSIADLSALAPTARVYRAFNTVGWENFADPTYGDTIGDLLYSGPAGIGQQAVERLIGDTGLRPIHLGDNDKAHLADALTALWFTLAFEQGYGRGVGFKVLTR</sequence>
<protein>
    <submittedName>
        <fullName evidence="3">NAD(P)-binding domain-containing protein</fullName>
    </submittedName>
</protein>
<dbReference type="EMBL" id="JAWLKA010000059">
    <property type="protein sequence ID" value="MDV6286987.1"/>
    <property type="molecule type" value="Genomic_DNA"/>
</dbReference>
<dbReference type="PANTHER" id="PTHR14239:SF10">
    <property type="entry name" value="REDUCTASE"/>
    <property type="match status" value="1"/>
</dbReference>
<accession>A0ABU4CV58</accession>
<organism evidence="3 4">
    <name type="scientific">Rhodococcus jostii</name>
    <dbReference type="NCBI Taxonomy" id="132919"/>
    <lineage>
        <taxon>Bacteria</taxon>
        <taxon>Bacillati</taxon>
        <taxon>Actinomycetota</taxon>
        <taxon>Actinomycetes</taxon>
        <taxon>Mycobacteriales</taxon>
        <taxon>Nocardiaceae</taxon>
        <taxon>Rhodococcus</taxon>
    </lineage>
</organism>
<proteinExistence type="predicted"/>
<gene>
    <name evidence="3" type="ORF">R3Q59_41695</name>
</gene>
<dbReference type="PANTHER" id="PTHR14239">
    <property type="entry name" value="DUDULIN-RELATED"/>
    <property type="match status" value="1"/>
</dbReference>
<dbReference type="InterPro" id="IPR028939">
    <property type="entry name" value="P5C_Rdtase_cat_N"/>
</dbReference>
<dbReference type="InterPro" id="IPR051267">
    <property type="entry name" value="STEAP_metalloreductase"/>
</dbReference>
<dbReference type="Pfam" id="PF03807">
    <property type="entry name" value="F420_oxidored"/>
    <property type="match status" value="1"/>
</dbReference>
<evidence type="ECO:0000259" key="2">
    <source>
        <dbReference type="Pfam" id="PF03807"/>
    </source>
</evidence>
<keyword evidence="1" id="KW-0560">Oxidoreductase</keyword>
<dbReference type="RefSeq" id="WP_317571931.1">
    <property type="nucleotide sequence ID" value="NZ_JAWLKA010000059.1"/>
</dbReference>
<evidence type="ECO:0000256" key="1">
    <source>
        <dbReference type="ARBA" id="ARBA00023002"/>
    </source>
</evidence>
<comment type="caution">
    <text evidence="3">The sequence shown here is derived from an EMBL/GenBank/DDBJ whole genome shotgun (WGS) entry which is preliminary data.</text>
</comment>
<name>A0ABU4CV58_RHOJO</name>
<evidence type="ECO:0000313" key="3">
    <source>
        <dbReference type="EMBL" id="MDV6286987.1"/>
    </source>
</evidence>
<dbReference type="Gene3D" id="3.40.50.720">
    <property type="entry name" value="NAD(P)-binding Rossmann-like Domain"/>
    <property type="match status" value="1"/>
</dbReference>
<keyword evidence="4" id="KW-1185">Reference proteome</keyword>
<reference evidence="3 4" key="1">
    <citation type="submission" date="2023-10" db="EMBL/GenBank/DDBJ databases">
        <title>Development of a sustainable strategy for remediation of hydrocarbon-contaminated territories based on the waste exchange concept.</title>
        <authorList>
            <person name="Krivoruchko A."/>
        </authorList>
    </citation>
    <scope>NUCLEOTIDE SEQUENCE [LARGE SCALE GENOMIC DNA]</scope>
    <source>
        <strain evidence="3 4">IEGM 60</strain>
    </source>
</reference>
<dbReference type="SUPFAM" id="SSF51735">
    <property type="entry name" value="NAD(P)-binding Rossmann-fold domains"/>
    <property type="match status" value="1"/>
</dbReference>